<feature type="compositionally biased region" description="Basic and acidic residues" evidence="2">
    <location>
        <begin position="1456"/>
        <end position="1480"/>
    </location>
</feature>
<evidence type="ECO:0000313" key="3">
    <source>
        <dbReference type="EMBL" id="KYF38905.1"/>
    </source>
</evidence>
<sequence length="2747" mass="295731">MTAPSLPPTAASAVARGLRTRSDGRRQPSRSFAAQSVRRQRVSPPGAGASAAPSAFPFSVSNASPSSFQPPPLATPAPGLGPRPPGVVLHGGPPESARPALSFLPPPRLASSPNSLLAVSPSIARPVNSVSPSVPRPGSVSRLPSSFGPSTSSPANPFPPGEPRSAAAAVASSPFLAPLLHAEAGPRRGSQGPFPAVASRAKPSAGSQASGLRAFPSAPFTLGSATAWPPSKSAADSRRRLGPELTSATFTFEESLFFTLLQLVESVAAPSPTSDKARRRDSGPQASSDRVRRPGESPPDAAQATDALGLLRTKRTLLLQLYAIIYGQPQSSRSSSAASLSSVFVRPSSAQASQLARGPLSPATLASILPDFRRLPSSGKTQKHLIALTERYKHVKDLGQELRRDNSLTPRVWLSLFYTLQGMGPKDSYEPLFMFFLRSLLPSFPHVFDAPSVSASSGVERPDRGGAAENAAAYKAEEDKAIDKTAVDFDPLFFRIDPESFLPLVDALARARLPYASLFCLQGALSLWGTRLVKNEADMQLALRILRGIALSVADQIKIPAQASSRPGKLCSSSTLSSAVAVSPPESSFTAPSLTSPASPPSASSTSASSSGASAPVSSTSRSPRTIDEPLTEEGFARASYAVVAAWQELWLIYQRLPDVHPSRKISFFLQALPWAAAMQRTCDEVYANMPTDVGNLAALAYSARMRQTYLFRVLQELQEAEKRGESPVHTGDLSRAVVSAANTSSNEGVASLSPSVYPAALYVSLPSLGKAQSSPLSTASQSVPCDSPGVVLSPVKAQPSPWQARVLGAAPLLSPHGLGDEREGDWARVAKGLWEGKGLFGDGVEFLQASHELLSDWSFLWAMPGEAEPVWLKLAAFSSLVRVGVCPRPPSTKETLDARQEQSWGPEEEGELSCSNKLPKAESNRADRPALLRSWEARMQTELEAGLAKRAGLSTCHGGSQGKPAGPLSASASPSGGQVETEGELKKVEEDPDSAEWLSLPRALVALEHLYCRAAHEFCRAPQHAIDQFVRTRPRDFIMLMLVSSFPSPSRRVHTPLPAVLSASTSASSKLSLSSLLLSPSSVSTPQRLASSCFLPCRHPVAPPLFFQFQNLIPRLPPFRQDERDDRGVHVAALTLLAVRWRWVCTWASDGSTSAAGGLNRVLPLSRFEHFMKAVSVLYSEALYTARLLLPHQQERYLLLQQLLRHLGYTPHNRIGIHQLATQGGPRAAANVVCMLAATREMHAATGLRHTLFEVLSSLLSNLFCKGIFFWPSRSPGPPFVPYPLDACSHAPATKPLLHLPSTSSASASPSCSPRPERGIELVFAPSPVTLLPYLHLVALDTSQARSVNPRVSYLRRTIRLYQVLFEACLRTPGAEGMGPQQLISQFATSQAGAASRRGGSEVASFKAPDYGREHSPNTPLASPCSPLPSSPTPSPSRPSGETKEATTSSALSGEQREHSRLVKSAAHREDSNKKRETEAEVTLYGLTEASVHRSWAVPLALNANVECAFHLPLLLPHLLNIWKEKLDARRYSALRSLLFRSTPQQAEAAVKTEGETRQTRGNATHVERNVEDATAGTEAREETTRESASGSPGSKPVSPELAVSTLVLFLCRAARIPLPTSLIKQEGRPAGQQPHGQTTETERTTTGTPARGDDEQAGAEAKEVRGTRLKDGEQEIKVAEESSGEGSGGKNGLWVTNTEQQEEVLIVNGTGQTGDAAQAAKKGMEDSEFVLDDEAADLALSSLRFDDDGNLVIPAEEKSEGVAKPTEQEQHETAETTMEGDTRAQDSLHSQQEILSASSHGLQRAEETEGMQEYEAEPGTTLDSSRFAEPLRHLTLTTLATGMTVVDEELQCVNEVIHRLSAKFGSSISSPATAETIDKDPFLSACFHPFPSITAYQAALSSLYDVFDLLFVEKLSSASVPELQLLALNTRRVIKLPHYLPFPSREDDRNVSGATGASGLPGGEEITSGFATTRGEAVGVSDGGGEIEEADGAKETQREPEDDEEEEEEGERGVRKATKKSEAERVHSGRWEEAMKDRREFFYGSLMQALVLRLTKLNSTLRRPELGHASGGEDSVATGGEVAMRTQGERPGDNQVLMKSRAEAVSLFELLLHMLAGSPLPVQRELLFLLLQRSDANTEHEHLEEGRTGVQESASFDDVTFSHIGGSAPETGEESSGFSDEMKERQNLLLHLSKPFELLCDAVPSMSECQLYRFVLAVARLDLLGCLFPTAEEKRRSALGYPAVPMAASALASPVFCAAPVAAERQRRLGPLCPPGAPSEQSGDGEESPYTNDVRSRGSAPALTAPPVKLHLLLSLDMEGKEGIGDAVESAVQGADRGSRGLREETRRETSGRKQEAERTVQQSKRREERRLAAMHLQRAVEGALRSKLACGWATLSFSEATGLLWALTVMPEPKMDLLVLLFDRIESFFNVVLEEQRIIEQPADLPNHIPFLTSGPIYRFLATHTPVDSTRLRTACVSLLHEGDASVVSSLQARFPLCWVALEVLSSTRFHQERSIFSDTFATSHSGRTPDEGEHGSDSEDEIDGQGRKTTQCATSAVSPLAQSVIRMTQMKHGLSLLWATDFQIPGLPFHFDLALPKQRIVFLLGSHCASMPLTDDTDAFDPLSCISGLEPDLVSAVPTLPLVVQRRETNADGITGGKGDASGKTRDFNWELSECVVGSPRSGMNEIGEQKQKFRDAGSCGGRRLIRRLTEKAGYRLIEVEAPDAAQLDAALTRILQVGDHLS</sequence>
<dbReference type="OrthoDB" id="331673at2759"/>
<dbReference type="PANTHER" id="PTHR13037:SF24">
    <property type="entry name" value="POLYCOMB PROTEIN PCL-RELATED"/>
    <property type="match status" value="1"/>
</dbReference>
<comment type="caution">
    <text evidence="3">The sequence shown here is derived from an EMBL/GenBank/DDBJ whole genome shotgun (WGS) entry which is preliminary data.</text>
</comment>
<dbReference type="VEuPathDB" id="ToxoDB:TGARI_292975"/>
<dbReference type="Proteomes" id="UP000074247">
    <property type="component" value="Unassembled WGS sequence"/>
</dbReference>
<evidence type="ECO:0000256" key="2">
    <source>
        <dbReference type="SAM" id="MobiDB-lite"/>
    </source>
</evidence>
<feature type="region of interest" description="Disordered" evidence="2">
    <location>
        <begin position="2271"/>
        <end position="2304"/>
    </location>
</feature>
<feature type="region of interest" description="Disordered" evidence="2">
    <location>
        <begin position="269"/>
        <end position="306"/>
    </location>
</feature>
<dbReference type="PANTHER" id="PTHR13037">
    <property type="entry name" value="FORMIN"/>
    <property type="match status" value="1"/>
</dbReference>
<accession>A0A139XJF3</accession>
<evidence type="ECO:0000256" key="1">
    <source>
        <dbReference type="ARBA" id="ARBA00022581"/>
    </source>
</evidence>
<proteinExistence type="predicted"/>
<feature type="compositionally biased region" description="Low complexity" evidence="2">
    <location>
        <begin position="42"/>
        <end position="67"/>
    </location>
</feature>
<feature type="compositionally biased region" description="Low complexity" evidence="2">
    <location>
        <begin position="125"/>
        <end position="146"/>
    </location>
</feature>
<feature type="compositionally biased region" description="Low complexity" evidence="2">
    <location>
        <begin position="1"/>
        <end position="15"/>
    </location>
</feature>
<feature type="region of interest" description="Disordered" evidence="2">
    <location>
        <begin position="1947"/>
        <end position="2031"/>
    </location>
</feature>
<gene>
    <name evidence="3" type="ORF">TGARI_292975</name>
</gene>
<feature type="region of interest" description="Disordered" evidence="2">
    <location>
        <begin position="590"/>
        <end position="628"/>
    </location>
</feature>
<feature type="region of interest" description="Disordered" evidence="2">
    <location>
        <begin position="181"/>
        <end position="212"/>
    </location>
</feature>
<feature type="compositionally biased region" description="Polar residues" evidence="2">
    <location>
        <begin position="1789"/>
        <end position="1803"/>
    </location>
</feature>
<feature type="region of interest" description="Disordered" evidence="2">
    <location>
        <begin position="955"/>
        <end position="993"/>
    </location>
</feature>
<name>A0A139XJF3_TOXGO</name>
<feature type="region of interest" description="Disordered" evidence="2">
    <location>
        <begin position="1624"/>
        <end position="1695"/>
    </location>
</feature>
<feature type="region of interest" description="Disordered" evidence="2">
    <location>
        <begin position="1"/>
        <end position="169"/>
    </location>
</feature>
<protein>
    <submittedName>
        <fullName evidence="3">Uncharacterized protein</fullName>
    </submittedName>
</protein>
<feature type="compositionally biased region" description="Basic and acidic residues" evidence="2">
    <location>
        <begin position="1759"/>
        <end position="1788"/>
    </location>
</feature>
<feature type="compositionally biased region" description="Basic and acidic residues" evidence="2">
    <location>
        <begin position="2531"/>
        <end position="2541"/>
    </location>
</feature>
<feature type="region of interest" description="Disordered" evidence="2">
    <location>
        <begin position="1550"/>
        <end position="1600"/>
    </location>
</feature>
<feature type="region of interest" description="Disordered" evidence="2">
    <location>
        <begin position="1759"/>
        <end position="1827"/>
    </location>
</feature>
<feature type="compositionally biased region" description="Acidic residues" evidence="2">
    <location>
        <begin position="2002"/>
        <end position="2012"/>
    </location>
</feature>
<feature type="compositionally biased region" description="Low complexity" evidence="2">
    <location>
        <begin position="590"/>
        <end position="624"/>
    </location>
</feature>
<feature type="compositionally biased region" description="Basic and acidic residues" evidence="2">
    <location>
        <begin position="1662"/>
        <end position="1682"/>
    </location>
</feature>
<organism evidence="3 4">
    <name type="scientific">Toxoplasma gondii ARI</name>
    <dbReference type="NCBI Taxonomy" id="1074872"/>
    <lineage>
        <taxon>Eukaryota</taxon>
        <taxon>Sar</taxon>
        <taxon>Alveolata</taxon>
        <taxon>Apicomplexa</taxon>
        <taxon>Conoidasida</taxon>
        <taxon>Coccidia</taxon>
        <taxon>Eucoccidiorida</taxon>
        <taxon>Eimeriorina</taxon>
        <taxon>Sarcocystidae</taxon>
        <taxon>Toxoplasma</taxon>
    </lineage>
</organism>
<evidence type="ECO:0000313" key="4">
    <source>
        <dbReference type="Proteomes" id="UP000074247"/>
    </source>
</evidence>
<feature type="region of interest" description="Disordered" evidence="2">
    <location>
        <begin position="889"/>
        <end position="926"/>
    </location>
</feature>
<feature type="region of interest" description="Disordered" evidence="2">
    <location>
        <begin position="2524"/>
        <end position="2557"/>
    </location>
</feature>
<feature type="region of interest" description="Disordered" evidence="2">
    <location>
        <begin position="2331"/>
        <end position="2370"/>
    </location>
</feature>
<feature type="compositionally biased region" description="Basic and acidic residues" evidence="2">
    <location>
        <begin position="2339"/>
        <end position="2370"/>
    </location>
</feature>
<feature type="compositionally biased region" description="Pro residues" evidence="2">
    <location>
        <begin position="68"/>
        <end position="85"/>
    </location>
</feature>
<feature type="compositionally biased region" description="Pro residues" evidence="2">
    <location>
        <begin position="1427"/>
        <end position="1438"/>
    </location>
</feature>
<dbReference type="EMBL" id="AGQS02005899">
    <property type="protein sequence ID" value="KYF38905.1"/>
    <property type="molecule type" value="Genomic_DNA"/>
</dbReference>
<feature type="compositionally biased region" description="Low complexity" evidence="2">
    <location>
        <begin position="965"/>
        <end position="978"/>
    </location>
</feature>
<keyword evidence="1" id="KW-0945">Host-virus interaction</keyword>
<reference evidence="3 4" key="1">
    <citation type="journal article" date="2016" name="Nat. Commun.">
        <title>Local admixture of amplified and diversified secreted pathogenesis determinants shapes mosaic Toxoplasma gondii genomes.</title>
        <authorList>
            <person name="Lorenzi H."/>
            <person name="Khan A."/>
            <person name="Behnke M.S."/>
            <person name="Namasivayam S."/>
            <person name="Swapna L.S."/>
            <person name="Hadjithomas M."/>
            <person name="Karamycheva S."/>
            <person name="Pinney D."/>
            <person name="Brunk B.P."/>
            <person name="Ajioka J.W."/>
            <person name="Ajzenberg D."/>
            <person name="Boothroyd J.C."/>
            <person name="Boyle J.P."/>
            <person name="Darde M.L."/>
            <person name="Diaz-Miranda M.A."/>
            <person name="Dubey J.P."/>
            <person name="Fritz H.M."/>
            <person name="Gennari S.M."/>
            <person name="Gregory B.D."/>
            <person name="Kim K."/>
            <person name="Saeij J.P."/>
            <person name="Su C."/>
            <person name="White M.W."/>
            <person name="Zhu X.Q."/>
            <person name="Howe D.K."/>
            <person name="Rosenthal B.M."/>
            <person name="Grigg M.E."/>
            <person name="Parkinson J."/>
            <person name="Liu L."/>
            <person name="Kissinger J.C."/>
            <person name="Roos D.S."/>
            <person name="Sibley L.D."/>
        </authorList>
    </citation>
    <scope>NUCLEOTIDE SEQUENCE [LARGE SCALE GENOMIC DNA]</scope>
    <source>
        <strain evidence="3 4">ARI</strain>
    </source>
</reference>
<feature type="compositionally biased region" description="Basic and acidic residues" evidence="2">
    <location>
        <begin position="2013"/>
        <end position="2031"/>
    </location>
</feature>
<feature type="region of interest" description="Disordered" evidence="2">
    <location>
        <begin position="1396"/>
        <end position="1480"/>
    </location>
</feature>